<dbReference type="Proteomes" id="UP000077266">
    <property type="component" value="Unassembled WGS sequence"/>
</dbReference>
<proteinExistence type="predicted"/>
<evidence type="ECO:0000313" key="3">
    <source>
        <dbReference type="Proteomes" id="UP000077266"/>
    </source>
</evidence>
<reference evidence="2 3" key="1">
    <citation type="journal article" date="2016" name="Mol. Biol. Evol.">
        <title>Comparative Genomics of Early-Diverging Mushroom-Forming Fungi Provides Insights into the Origins of Lignocellulose Decay Capabilities.</title>
        <authorList>
            <person name="Nagy L.G."/>
            <person name="Riley R."/>
            <person name="Tritt A."/>
            <person name="Adam C."/>
            <person name="Daum C."/>
            <person name="Floudas D."/>
            <person name="Sun H."/>
            <person name="Yadav J.S."/>
            <person name="Pangilinan J."/>
            <person name="Larsson K.H."/>
            <person name="Matsuura K."/>
            <person name="Barry K."/>
            <person name="Labutti K."/>
            <person name="Kuo R."/>
            <person name="Ohm R.A."/>
            <person name="Bhattacharya S.S."/>
            <person name="Shirouzu T."/>
            <person name="Yoshinaga Y."/>
            <person name="Martin F.M."/>
            <person name="Grigoriev I.V."/>
            <person name="Hibbett D.S."/>
        </authorList>
    </citation>
    <scope>NUCLEOTIDE SEQUENCE [LARGE SCALE GENOMIC DNA]</scope>
    <source>
        <strain evidence="2 3">HHB12029</strain>
    </source>
</reference>
<name>A0A165KQL8_EXIGL</name>
<feature type="chain" id="PRO_5007860997" evidence="1">
    <location>
        <begin position="22"/>
        <end position="180"/>
    </location>
</feature>
<organism evidence="2 3">
    <name type="scientific">Exidia glandulosa HHB12029</name>
    <dbReference type="NCBI Taxonomy" id="1314781"/>
    <lineage>
        <taxon>Eukaryota</taxon>
        <taxon>Fungi</taxon>
        <taxon>Dikarya</taxon>
        <taxon>Basidiomycota</taxon>
        <taxon>Agaricomycotina</taxon>
        <taxon>Agaricomycetes</taxon>
        <taxon>Auriculariales</taxon>
        <taxon>Exidiaceae</taxon>
        <taxon>Exidia</taxon>
    </lineage>
</organism>
<sequence>MRFISLPVLSLAVAMASFVAATPLQSRDDPVLPESATLFVKNAAGTAVAFGTNDGRFLALPNPQEDTLIKAYEVTQVLKDVTNIGLRATLGFGGTHAGVCTTTFPEDLLVCGADRVPDPEFDSQFVFSPVFEDGEWNFATAFGLTLVDVGDFLRLHHISDNETVADSDKVILVLSEVSVV</sequence>
<evidence type="ECO:0000313" key="2">
    <source>
        <dbReference type="EMBL" id="KZV96701.1"/>
    </source>
</evidence>
<gene>
    <name evidence="2" type="ORF">EXIGLDRAFT_833413</name>
</gene>
<evidence type="ECO:0000256" key="1">
    <source>
        <dbReference type="SAM" id="SignalP"/>
    </source>
</evidence>
<dbReference type="EMBL" id="KV425939">
    <property type="protein sequence ID" value="KZV96701.1"/>
    <property type="molecule type" value="Genomic_DNA"/>
</dbReference>
<protein>
    <submittedName>
        <fullName evidence="2">Uncharacterized protein</fullName>
    </submittedName>
</protein>
<keyword evidence="1" id="KW-0732">Signal</keyword>
<dbReference type="AlphaFoldDB" id="A0A165KQL8"/>
<feature type="signal peptide" evidence="1">
    <location>
        <begin position="1"/>
        <end position="21"/>
    </location>
</feature>
<dbReference type="InParanoid" id="A0A165KQL8"/>
<keyword evidence="3" id="KW-1185">Reference proteome</keyword>
<accession>A0A165KQL8</accession>